<feature type="domain" description="CTP synthase N-terminal" evidence="18">
    <location>
        <begin position="7"/>
        <end position="270"/>
    </location>
</feature>
<reference evidence="19 20" key="1">
    <citation type="journal article" date="2016" name="Nat. Commun.">
        <title>Thousands of microbial genomes shed light on interconnected biogeochemical processes in an aquifer system.</title>
        <authorList>
            <person name="Anantharaman K."/>
            <person name="Brown C.T."/>
            <person name="Hug L.A."/>
            <person name="Sharon I."/>
            <person name="Castelle C.J."/>
            <person name="Probst A.J."/>
            <person name="Thomas B.C."/>
            <person name="Singh A."/>
            <person name="Wilkins M.J."/>
            <person name="Karaoz U."/>
            <person name="Brodie E.L."/>
            <person name="Williams K.H."/>
            <person name="Hubbard S.S."/>
            <person name="Banfield J.F."/>
        </authorList>
    </citation>
    <scope>NUCLEOTIDE SEQUENCE [LARGE SCALE GENOMIC DNA]</scope>
</reference>
<evidence type="ECO:0000313" key="19">
    <source>
        <dbReference type="EMBL" id="OHB16332.1"/>
    </source>
</evidence>
<dbReference type="GO" id="GO:0044210">
    <property type="term" value="P:'de novo' CTP biosynthetic process"/>
    <property type="evidence" value="ECO:0007669"/>
    <property type="project" value="UniProtKB-UniPathway"/>
</dbReference>
<dbReference type="Gene3D" id="3.40.50.880">
    <property type="match status" value="1"/>
</dbReference>
<dbReference type="PANTHER" id="PTHR11550:SF0">
    <property type="entry name" value="CTP SYNTHASE-RELATED"/>
    <property type="match status" value="1"/>
</dbReference>
<dbReference type="FunFam" id="3.40.50.300:FF:000009">
    <property type="entry name" value="CTP synthase"/>
    <property type="match status" value="1"/>
</dbReference>
<dbReference type="GO" id="GO:0042802">
    <property type="term" value="F:identical protein binding"/>
    <property type="evidence" value="ECO:0007669"/>
    <property type="project" value="TreeGrafter"/>
</dbReference>
<dbReference type="NCBIfam" id="TIGR00337">
    <property type="entry name" value="PyrG"/>
    <property type="match status" value="1"/>
</dbReference>
<dbReference type="Gene3D" id="3.40.50.300">
    <property type="entry name" value="P-loop containing nucleotide triphosphate hydrolases"/>
    <property type="match status" value="1"/>
</dbReference>
<dbReference type="Pfam" id="PF06418">
    <property type="entry name" value="CTP_synth_N"/>
    <property type="match status" value="1"/>
</dbReference>
<dbReference type="InterPro" id="IPR029062">
    <property type="entry name" value="Class_I_gatase-like"/>
</dbReference>
<dbReference type="PROSITE" id="PS00136">
    <property type="entry name" value="SUBTILASE_ASP"/>
    <property type="match status" value="1"/>
</dbReference>
<dbReference type="GO" id="GO:0097268">
    <property type="term" value="C:cytoophidium"/>
    <property type="evidence" value="ECO:0007669"/>
    <property type="project" value="UniProtKB-ARBA"/>
</dbReference>
<dbReference type="NCBIfam" id="NF003792">
    <property type="entry name" value="PRK05380.1"/>
    <property type="match status" value="1"/>
</dbReference>
<keyword evidence="4" id="KW-0436">Ligase</keyword>
<dbReference type="CDD" id="cd01746">
    <property type="entry name" value="GATase1_CTP_Synthase"/>
    <property type="match status" value="1"/>
</dbReference>
<dbReference type="AlphaFoldDB" id="A0A1G2V3Y8"/>
<dbReference type="GO" id="GO:0005524">
    <property type="term" value="F:ATP binding"/>
    <property type="evidence" value="ECO:0007669"/>
    <property type="project" value="UniProtKB-KW"/>
</dbReference>
<evidence type="ECO:0000256" key="3">
    <source>
        <dbReference type="ARBA" id="ARBA00012291"/>
    </source>
</evidence>
<accession>A0A1G2V3Y8</accession>
<comment type="caution">
    <text evidence="19">The sequence shown here is derived from an EMBL/GenBank/DDBJ whole genome shotgun (WGS) entry which is preliminary data.</text>
</comment>
<name>A0A1G2V3Y8_9BACT</name>
<dbReference type="FunFam" id="3.40.50.880:FF:000002">
    <property type="entry name" value="CTP synthase"/>
    <property type="match status" value="1"/>
</dbReference>
<evidence type="ECO:0000259" key="17">
    <source>
        <dbReference type="Pfam" id="PF00117"/>
    </source>
</evidence>
<evidence type="ECO:0000256" key="6">
    <source>
        <dbReference type="ARBA" id="ARBA00022741"/>
    </source>
</evidence>
<dbReference type="SUPFAM" id="SSF52317">
    <property type="entry name" value="Class I glutamine amidotransferase-like"/>
    <property type="match status" value="1"/>
</dbReference>
<comment type="pathway">
    <text evidence="1">Pyrimidine metabolism; CTP biosynthesis via de novo pathway; CTP from UDP: step 2/2.</text>
</comment>
<dbReference type="PROSITE" id="PS51273">
    <property type="entry name" value="GATASE_TYPE_1"/>
    <property type="match status" value="1"/>
</dbReference>
<evidence type="ECO:0000256" key="8">
    <source>
        <dbReference type="ARBA" id="ARBA00022840"/>
    </source>
</evidence>
<gene>
    <name evidence="19" type="ORF">A2431_01350</name>
</gene>
<dbReference type="GO" id="GO:0003883">
    <property type="term" value="F:CTP synthase activity"/>
    <property type="evidence" value="ECO:0007669"/>
    <property type="project" value="UniProtKB-EC"/>
</dbReference>
<dbReference type="Pfam" id="PF00117">
    <property type="entry name" value="GATase"/>
    <property type="match status" value="1"/>
</dbReference>
<keyword evidence="8" id="KW-0067">ATP-binding</keyword>
<dbReference type="EC" id="6.3.4.2" evidence="3"/>
<dbReference type="InterPro" id="IPR027417">
    <property type="entry name" value="P-loop_NTPase"/>
</dbReference>
<evidence type="ECO:0000256" key="9">
    <source>
        <dbReference type="ARBA" id="ARBA00022842"/>
    </source>
</evidence>
<dbReference type="PANTHER" id="PTHR11550">
    <property type="entry name" value="CTP SYNTHASE"/>
    <property type="match status" value="1"/>
</dbReference>
<dbReference type="InterPro" id="IPR033828">
    <property type="entry name" value="GATase1_CTP_Synthase"/>
</dbReference>
<comment type="catalytic activity">
    <reaction evidence="12">
        <text>UTP + L-glutamine + ATP + H2O = CTP + L-glutamate + ADP + phosphate + 2 H(+)</text>
        <dbReference type="Rhea" id="RHEA:26426"/>
        <dbReference type="ChEBI" id="CHEBI:15377"/>
        <dbReference type="ChEBI" id="CHEBI:15378"/>
        <dbReference type="ChEBI" id="CHEBI:29985"/>
        <dbReference type="ChEBI" id="CHEBI:30616"/>
        <dbReference type="ChEBI" id="CHEBI:37563"/>
        <dbReference type="ChEBI" id="CHEBI:43474"/>
        <dbReference type="ChEBI" id="CHEBI:46398"/>
        <dbReference type="ChEBI" id="CHEBI:58359"/>
        <dbReference type="ChEBI" id="CHEBI:456216"/>
        <dbReference type="EC" id="6.3.4.2"/>
    </reaction>
</comment>
<keyword evidence="10" id="KW-0315">Glutamine amidotransferase</keyword>
<keyword evidence="6" id="KW-0547">Nucleotide-binding</keyword>
<sequence>MKKKNHKYIFVVGGVMSGVGKGIASSSMGKILQSKGFKVNPIKVDPYLNVDAGNMNPTEHGEVFVLDSGLETDQDLGNYERFLEMSLSPDDYMTSGMIYKHVIEKERSLGFRGKCVEAIPHITEEIIRRWKKAADNHESDVSLIEIGGTIGDYQNILFIEAARTLKIKYPQDVMFVMVSYLPVPGSLGEMKTRPTQNAVRQLNSYGVQPDMIIARGVQSLDLRRKEKIAMACALPVENIISAPDIKSVYDVPLNFEKDKIGSVILKTLHMRTKSHNGELEEWKKFVQKSQNGKKELEVAVVGKYFDTGDFVLSDAYVSVIEAIKFSSYWAGAQIKLTWINSKEYETGGRKVSELKNYDGVIVPGGFGESGIEGVLMAIEYVRKNKIPYLGLCYGMQLAVIEFCRNVLGWADAHTTEVNPKSSRLVIDIMPEQKKLLEENKYGATMRLGAYPAVLKKGTHAFNAYLSAEALAKEDGTLNISERHRHRYEVNPEYIAEIEKGGMIFSGTSPDNRLMEIAELPKSVHPFLLGTQFHPEFKARPLHPHPLFSAFVEACLDEKKKKATLFD</sequence>
<evidence type="ECO:0000259" key="18">
    <source>
        <dbReference type="Pfam" id="PF06418"/>
    </source>
</evidence>
<dbReference type="Proteomes" id="UP000177697">
    <property type="component" value="Unassembled WGS sequence"/>
</dbReference>
<comment type="similarity">
    <text evidence="2">Belongs to the CTP synthase family.</text>
</comment>
<dbReference type="InterPro" id="IPR023827">
    <property type="entry name" value="Peptidase_S8_Asp-AS"/>
</dbReference>
<evidence type="ECO:0000256" key="2">
    <source>
        <dbReference type="ARBA" id="ARBA00007533"/>
    </source>
</evidence>
<evidence type="ECO:0000256" key="11">
    <source>
        <dbReference type="ARBA" id="ARBA00022975"/>
    </source>
</evidence>
<dbReference type="InterPro" id="IPR017926">
    <property type="entry name" value="GATASE"/>
</dbReference>
<evidence type="ECO:0000256" key="12">
    <source>
        <dbReference type="ARBA" id="ARBA00047781"/>
    </source>
</evidence>
<evidence type="ECO:0000256" key="1">
    <source>
        <dbReference type="ARBA" id="ARBA00005171"/>
    </source>
</evidence>
<dbReference type="UniPathway" id="UPA00159">
    <property type="reaction ID" value="UER00277"/>
</dbReference>
<evidence type="ECO:0000256" key="4">
    <source>
        <dbReference type="ARBA" id="ARBA00022598"/>
    </source>
</evidence>
<evidence type="ECO:0000256" key="7">
    <source>
        <dbReference type="ARBA" id="ARBA00022801"/>
    </source>
</evidence>
<dbReference type="GO" id="GO:0016787">
    <property type="term" value="F:hydrolase activity"/>
    <property type="evidence" value="ECO:0007669"/>
    <property type="project" value="UniProtKB-KW"/>
</dbReference>
<evidence type="ECO:0000256" key="5">
    <source>
        <dbReference type="ARBA" id="ARBA00022723"/>
    </source>
</evidence>
<dbReference type="EMBL" id="MHWW01000002">
    <property type="protein sequence ID" value="OHB16332.1"/>
    <property type="molecule type" value="Genomic_DNA"/>
</dbReference>
<feature type="domain" description="Glutamine amidotransferase" evidence="17">
    <location>
        <begin position="312"/>
        <end position="552"/>
    </location>
</feature>
<keyword evidence="11" id="KW-0665">Pyrimidine biosynthesis</keyword>
<evidence type="ECO:0000256" key="16">
    <source>
        <dbReference type="ARBA" id="ARBA00083191"/>
    </source>
</evidence>
<organism evidence="19 20">
    <name type="scientific">Candidatus Zambryskibacteria bacterium RIFOXYC1_FULL_39_10</name>
    <dbReference type="NCBI Taxonomy" id="1802779"/>
    <lineage>
        <taxon>Bacteria</taxon>
        <taxon>Candidatus Zambryskiibacteriota</taxon>
    </lineage>
</organism>
<evidence type="ECO:0000256" key="13">
    <source>
        <dbReference type="ARBA" id="ARBA00070745"/>
    </source>
</evidence>
<proteinExistence type="inferred from homology"/>
<evidence type="ECO:0000313" key="20">
    <source>
        <dbReference type="Proteomes" id="UP000177697"/>
    </source>
</evidence>
<evidence type="ECO:0000256" key="10">
    <source>
        <dbReference type="ARBA" id="ARBA00022962"/>
    </source>
</evidence>
<keyword evidence="7" id="KW-0378">Hydrolase</keyword>
<keyword evidence="9" id="KW-0460">Magnesium</keyword>
<keyword evidence="5" id="KW-0479">Metal-binding</keyword>
<protein>
    <recommendedName>
        <fullName evidence="13">CTP synthase</fullName>
        <ecNumber evidence="3">6.3.4.2</ecNumber>
    </recommendedName>
    <alternativeName>
        <fullName evidence="15">Cytidine 5'-triphosphate synthase</fullName>
    </alternativeName>
    <alternativeName>
        <fullName evidence="16">Cytidine triphosphate synthetase</fullName>
    </alternativeName>
    <alternativeName>
        <fullName evidence="14">UTP--ammonia ligase</fullName>
    </alternativeName>
</protein>
<evidence type="ECO:0000256" key="15">
    <source>
        <dbReference type="ARBA" id="ARBA00079941"/>
    </source>
</evidence>
<dbReference type="GO" id="GO:0046872">
    <property type="term" value="F:metal ion binding"/>
    <property type="evidence" value="ECO:0007669"/>
    <property type="project" value="UniProtKB-KW"/>
</dbReference>
<dbReference type="InterPro" id="IPR017456">
    <property type="entry name" value="CTP_synthase_N"/>
</dbReference>
<dbReference type="SUPFAM" id="SSF52540">
    <property type="entry name" value="P-loop containing nucleoside triphosphate hydrolases"/>
    <property type="match status" value="1"/>
</dbReference>
<evidence type="ECO:0000256" key="14">
    <source>
        <dbReference type="ARBA" id="ARBA00075170"/>
    </source>
</evidence>
<dbReference type="InterPro" id="IPR004468">
    <property type="entry name" value="CTP_synthase"/>
</dbReference>
<dbReference type="GO" id="GO:0019856">
    <property type="term" value="P:pyrimidine nucleobase biosynthetic process"/>
    <property type="evidence" value="ECO:0007669"/>
    <property type="project" value="TreeGrafter"/>
</dbReference>